<dbReference type="GO" id="GO:0031966">
    <property type="term" value="C:mitochondrial membrane"/>
    <property type="evidence" value="ECO:0007669"/>
    <property type="project" value="UniProtKB-SubCell"/>
</dbReference>
<dbReference type="GO" id="GO:0045259">
    <property type="term" value="C:proton-transporting ATP synthase complex"/>
    <property type="evidence" value="ECO:0007669"/>
    <property type="project" value="UniProtKB-KW"/>
</dbReference>
<gene>
    <name evidence="10" type="ORF">TTRE_0000252201</name>
</gene>
<keyword evidence="9" id="KW-0066">ATP synthesis</keyword>
<evidence type="ECO:0000313" key="11">
    <source>
        <dbReference type="Proteomes" id="UP000030665"/>
    </source>
</evidence>
<keyword evidence="11" id="KW-1185">Reference proteome</keyword>
<organism evidence="10 11">
    <name type="scientific">Trichuris trichiura</name>
    <name type="common">Whipworm</name>
    <name type="synonym">Trichocephalus trichiurus</name>
    <dbReference type="NCBI Taxonomy" id="36087"/>
    <lineage>
        <taxon>Eukaryota</taxon>
        <taxon>Metazoa</taxon>
        <taxon>Ecdysozoa</taxon>
        <taxon>Nematoda</taxon>
        <taxon>Enoplea</taxon>
        <taxon>Dorylaimia</taxon>
        <taxon>Trichinellida</taxon>
        <taxon>Trichuridae</taxon>
        <taxon>Trichuris</taxon>
    </lineage>
</organism>
<reference evidence="10" key="1">
    <citation type="submission" date="2014-01" db="EMBL/GenBank/DDBJ databases">
        <authorList>
            <person name="Aslett M."/>
        </authorList>
    </citation>
    <scope>NUCLEOTIDE SEQUENCE</scope>
</reference>
<evidence type="ECO:0000256" key="1">
    <source>
        <dbReference type="ARBA" id="ARBA00004325"/>
    </source>
</evidence>
<dbReference type="AlphaFoldDB" id="A0A077Z1C0"/>
<evidence type="ECO:0000256" key="2">
    <source>
        <dbReference type="ARBA" id="ARBA00005895"/>
    </source>
</evidence>
<accession>A0A077Z1C0</accession>
<evidence type="ECO:0000256" key="3">
    <source>
        <dbReference type="ARBA" id="ARBA00022448"/>
    </source>
</evidence>
<proteinExistence type="inferred from homology"/>
<keyword evidence="7" id="KW-0496">Mitochondrion</keyword>
<protein>
    <submittedName>
        <fullName evidence="10">WRW domain containing protein</fullName>
    </submittedName>
</protein>
<dbReference type="GO" id="GO:1902600">
    <property type="term" value="P:proton transmembrane transport"/>
    <property type="evidence" value="ECO:0007669"/>
    <property type="project" value="UniProtKB-KW"/>
</dbReference>
<evidence type="ECO:0000256" key="6">
    <source>
        <dbReference type="ARBA" id="ARBA00023065"/>
    </source>
</evidence>
<evidence type="ECO:0000256" key="7">
    <source>
        <dbReference type="ARBA" id="ARBA00023128"/>
    </source>
</evidence>
<keyword evidence="8" id="KW-0472">Membrane</keyword>
<reference evidence="10" key="2">
    <citation type="submission" date="2014-03" db="EMBL/GenBank/DDBJ databases">
        <title>The whipworm genome and dual-species transcriptomics of an intimate host-pathogen interaction.</title>
        <authorList>
            <person name="Foth B.J."/>
            <person name="Tsai I.J."/>
            <person name="Reid A.J."/>
            <person name="Bancroft A.J."/>
            <person name="Nichol S."/>
            <person name="Tracey A."/>
            <person name="Holroyd N."/>
            <person name="Cotton J.A."/>
            <person name="Stanley E.J."/>
            <person name="Zarowiecki M."/>
            <person name="Liu J.Z."/>
            <person name="Huckvale T."/>
            <person name="Cooper P.J."/>
            <person name="Grencis R.K."/>
            <person name="Berriman M."/>
        </authorList>
    </citation>
    <scope>NUCLEOTIDE SEQUENCE [LARGE SCALE GENOMIC DNA]</scope>
</reference>
<keyword evidence="4" id="KW-0138">CF(0)</keyword>
<keyword evidence="3" id="KW-0813">Transport</keyword>
<dbReference type="STRING" id="36087.A0A077Z1C0"/>
<dbReference type="Pfam" id="PF10206">
    <property type="entry name" value="WRW"/>
    <property type="match status" value="1"/>
</dbReference>
<dbReference type="GO" id="GO:0006754">
    <property type="term" value="P:ATP biosynthetic process"/>
    <property type="evidence" value="ECO:0007669"/>
    <property type="project" value="UniProtKB-KW"/>
</dbReference>
<evidence type="ECO:0000313" key="10">
    <source>
        <dbReference type="EMBL" id="CDW54252.1"/>
    </source>
</evidence>
<evidence type="ECO:0000256" key="5">
    <source>
        <dbReference type="ARBA" id="ARBA00022781"/>
    </source>
</evidence>
<comment type="similarity">
    <text evidence="2">Belongs to the ATPase F chain family.</text>
</comment>
<dbReference type="OrthoDB" id="8921675at2759"/>
<keyword evidence="5" id="KW-0375">Hydrogen ion transport</keyword>
<name>A0A077Z1C0_TRITR</name>
<evidence type="ECO:0000256" key="8">
    <source>
        <dbReference type="ARBA" id="ARBA00023136"/>
    </source>
</evidence>
<evidence type="ECO:0000256" key="4">
    <source>
        <dbReference type="ARBA" id="ARBA00022547"/>
    </source>
</evidence>
<comment type="subcellular location">
    <subcellularLocation>
        <location evidence="1">Mitochondrion membrane</location>
    </subcellularLocation>
</comment>
<evidence type="ECO:0000256" key="9">
    <source>
        <dbReference type="ARBA" id="ARBA00023310"/>
    </source>
</evidence>
<dbReference type="EMBL" id="HG805886">
    <property type="protein sequence ID" value="CDW54252.1"/>
    <property type="molecule type" value="Genomic_DNA"/>
</dbReference>
<dbReference type="Proteomes" id="UP000030665">
    <property type="component" value="Unassembled WGS sequence"/>
</dbReference>
<keyword evidence="6" id="KW-0406">Ion transport</keyword>
<sequence length="116" mass="13412">MEVAQLFKIVMNAGEWIWKKYLMKSELGLLPKEYNKKIHGVYCPWRYYGKKDINFFDVKLGDLPAWYARRDKSFKAFRAAIGRGLNGAFSNATCKIAFNDFQVTTNGCTTGFRHVV</sequence>
<dbReference type="InterPro" id="IPR019344">
    <property type="entry name" value="F1F0-ATPsyn_F_prd"/>
</dbReference>